<evidence type="ECO:0000256" key="4">
    <source>
        <dbReference type="ARBA" id="ARBA00022475"/>
    </source>
</evidence>
<evidence type="ECO:0000256" key="3">
    <source>
        <dbReference type="ARBA" id="ARBA00022448"/>
    </source>
</evidence>
<dbReference type="Pfam" id="PF04066">
    <property type="entry name" value="MrpF_PhaF"/>
    <property type="match status" value="1"/>
</dbReference>
<keyword evidence="7 8" id="KW-0472">Membrane</keyword>
<keyword evidence="3" id="KW-0813">Transport</keyword>
<protein>
    <submittedName>
        <fullName evidence="9">Multiple resistance and pH regulation protein F</fullName>
    </submittedName>
</protein>
<evidence type="ECO:0000313" key="10">
    <source>
        <dbReference type="Proteomes" id="UP000228886"/>
    </source>
</evidence>
<gene>
    <name evidence="9" type="ORF">COS11_02585</name>
</gene>
<reference evidence="10" key="1">
    <citation type="submission" date="2017-09" db="EMBL/GenBank/DDBJ databases">
        <title>Depth-based differentiation of microbial function through sediment-hosted aquifers and enrichment of novel symbionts in the deep terrestrial subsurface.</title>
        <authorList>
            <person name="Probst A.J."/>
            <person name="Ladd B."/>
            <person name="Jarett J.K."/>
            <person name="Geller-Mcgrath D.E."/>
            <person name="Sieber C.M.K."/>
            <person name="Emerson J.B."/>
            <person name="Anantharaman K."/>
            <person name="Thomas B.C."/>
            <person name="Malmstrom R."/>
            <person name="Stieglmeier M."/>
            <person name="Klingl A."/>
            <person name="Woyke T."/>
            <person name="Ryan C.M."/>
            <person name="Banfield J.F."/>
        </authorList>
    </citation>
    <scope>NUCLEOTIDE SEQUENCE [LARGE SCALE GENOMIC DNA]</scope>
</reference>
<dbReference type="EMBL" id="PETL01000127">
    <property type="protein sequence ID" value="PIV64359.1"/>
    <property type="molecule type" value="Genomic_DNA"/>
</dbReference>
<organism evidence="9 10">
    <name type="scientific">bacterium (Candidatus Ratteibacteria) CG01_land_8_20_14_3_00_40_19</name>
    <dbReference type="NCBI Taxonomy" id="2014290"/>
    <lineage>
        <taxon>Bacteria</taxon>
        <taxon>Candidatus Ratteibacteria</taxon>
    </lineage>
</organism>
<dbReference type="GO" id="GO:0015385">
    <property type="term" value="F:sodium:proton antiporter activity"/>
    <property type="evidence" value="ECO:0007669"/>
    <property type="project" value="TreeGrafter"/>
</dbReference>
<dbReference type="Proteomes" id="UP000228886">
    <property type="component" value="Unassembled WGS sequence"/>
</dbReference>
<evidence type="ECO:0000256" key="2">
    <source>
        <dbReference type="ARBA" id="ARBA00009212"/>
    </source>
</evidence>
<evidence type="ECO:0000256" key="8">
    <source>
        <dbReference type="SAM" id="Phobius"/>
    </source>
</evidence>
<comment type="similarity">
    <text evidence="2">Belongs to the CPA3 antiporters (TC 2.A.63) subunit F family.</text>
</comment>
<proteinExistence type="inferred from homology"/>
<evidence type="ECO:0000256" key="5">
    <source>
        <dbReference type="ARBA" id="ARBA00022692"/>
    </source>
</evidence>
<dbReference type="AlphaFoldDB" id="A0A2M7E9G5"/>
<evidence type="ECO:0000256" key="6">
    <source>
        <dbReference type="ARBA" id="ARBA00022989"/>
    </source>
</evidence>
<evidence type="ECO:0000313" key="9">
    <source>
        <dbReference type="EMBL" id="PIV64359.1"/>
    </source>
</evidence>
<sequence length="111" mass="12461">MRFLRWLIGLIILAAILIWIFTHPFGFLVRCLYILLLCSFLCLFRILGGPTPADRVVAVDILGILIVGFCAILCLATGRPWYLDIGIAWALQSFIGVLALSKYLEGRSFDE</sequence>
<evidence type="ECO:0000256" key="7">
    <source>
        <dbReference type="ARBA" id="ARBA00023136"/>
    </source>
</evidence>
<feature type="transmembrane region" description="Helical" evidence="8">
    <location>
        <begin position="5"/>
        <end position="21"/>
    </location>
</feature>
<keyword evidence="6 8" id="KW-1133">Transmembrane helix</keyword>
<dbReference type="PANTHER" id="PTHR34702:SF1">
    <property type="entry name" value="NA(+)_H(+) ANTIPORTER SUBUNIT F"/>
    <property type="match status" value="1"/>
</dbReference>
<dbReference type="InterPro" id="IPR007208">
    <property type="entry name" value="MrpF/PhaF-like"/>
</dbReference>
<dbReference type="PANTHER" id="PTHR34702">
    <property type="entry name" value="NA(+)/H(+) ANTIPORTER SUBUNIT F1"/>
    <property type="match status" value="1"/>
</dbReference>
<comment type="caution">
    <text evidence="9">The sequence shown here is derived from an EMBL/GenBank/DDBJ whole genome shotgun (WGS) entry which is preliminary data.</text>
</comment>
<comment type="subcellular location">
    <subcellularLocation>
        <location evidence="1">Cell membrane</location>
        <topology evidence="1">Multi-pass membrane protein</topology>
    </subcellularLocation>
</comment>
<evidence type="ECO:0000256" key="1">
    <source>
        <dbReference type="ARBA" id="ARBA00004651"/>
    </source>
</evidence>
<dbReference type="GO" id="GO:0005886">
    <property type="term" value="C:plasma membrane"/>
    <property type="evidence" value="ECO:0007669"/>
    <property type="project" value="UniProtKB-SubCell"/>
</dbReference>
<keyword evidence="5 8" id="KW-0812">Transmembrane</keyword>
<accession>A0A2M7E9G5</accession>
<feature type="transmembrane region" description="Helical" evidence="8">
    <location>
        <begin position="59"/>
        <end position="79"/>
    </location>
</feature>
<name>A0A2M7E9G5_9BACT</name>
<feature type="transmembrane region" description="Helical" evidence="8">
    <location>
        <begin position="27"/>
        <end position="47"/>
    </location>
</feature>
<keyword evidence="4" id="KW-1003">Cell membrane</keyword>